<dbReference type="GO" id="GO:0008120">
    <property type="term" value="F:ceramide glucosyltransferase activity"/>
    <property type="evidence" value="ECO:0007669"/>
    <property type="project" value="UniProtKB-EC"/>
</dbReference>
<evidence type="ECO:0000256" key="8">
    <source>
        <dbReference type="ARBA" id="ARBA00023136"/>
    </source>
</evidence>
<evidence type="ECO:0000256" key="5">
    <source>
        <dbReference type="ARBA" id="ARBA00022679"/>
    </source>
</evidence>
<keyword evidence="4 10" id="KW-0328">Glycosyltransferase</keyword>
<keyword evidence="8 9" id="KW-0472">Membrane</keyword>
<evidence type="ECO:0000256" key="2">
    <source>
        <dbReference type="ARBA" id="ARBA00004760"/>
    </source>
</evidence>
<dbReference type="PANTHER" id="PTHR12726:SF0">
    <property type="entry name" value="CERAMIDE GLUCOSYLTRANSFERASE"/>
    <property type="match status" value="1"/>
</dbReference>
<dbReference type="Proteomes" id="UP000781958">
    <property type="component" value="Unassembled WGS sequence"/>
</dbReference>
<keyword evidence="5 10" id="KW-0808">Transferase</keyword>
<organism evidence="10 11">
    <name type="scientific">Azospirillum rugosum</name>
    <dbReference type="NCBI Taxonomy" id="416170"/>
    <lineage>
        <taxon>Bacteria</taxon>
        <taxon>Pseudomonadati</taxon>
        <taxon>Pseudomonadota</taxon>
        <taxon>Alphaproteobacteria</taxon>
        <taxon>Rhodospirillales</taxon>
        <taxon>Azospirillaceae</taxon>
        <taxon>Azospirillum</taxon>
    </lineage>
</organism>
<feature type="transmembrane region" description="Helical" evidence="9">
    <location>
        <begin position="292"/>
        <end position="319"/>
    </location>
</feature>
<dbReference type="PANTHER" id="PTHR12726">
    <property type="entry name" value="CERAMIDE GLUCOSYLTRANSFERASE"/>
    <property type="match status" value="1"/>
</dbReference>
<accession>A0ABS4SGJ3</accession>
<dbReference type="InterPro" id="IPR017835">
    <property type="entry name" value="Hopen-assoc_HpnI"/>
</dbReference>
<evidence type="ECO:0000256" key="7">
    <source>
        <dbReference type="ARBA" id="ARBA00022989"/>
    </source>
</evidence>
<comment type="pathway">
    <text evidence="2">Lipid metabolism; sphingolipid metabolism.</text>
</comment>
<comment type="subcellular location">
    <subcellularLocation>
        <location evidence="1">Membrane</location>
        <topology evidence="1">Multi-pass membrane protein</topology>
    </subcellularLocation>
</comment>
<reference evidence="10 11" key="1">
    <citation type="submission" date="2021-03" db="EMBL/GenBank/DDBJ databases">
        <title>Genomic Encyclopedia of Type Strains, Phase III (KMG-III): the genomes of soil and plant-associated and newly described type strains.</title>
        <authorList>
            <person name="Whitman W."/>
        </authorList>
    </citation>
    <scope>NUCLEOTIDE SEQUENCE [LARGE SCALE GENOMIC DNA]</scope>
    <source>
        <strain evidence="10 11">IMMIB AFH-6</strain>
    </source>
</reference>
<evidence type="ECO:0000256" key="6">
    <source>
        <dbReference type="ARBA" id="ARBA00022692"/>
    </source>
</evidence>
<evidence type="ECO:0000256" key="3">
    <source>
        <dbReference type="ARBA" id="ARBA00004991"/>
    </source>
</evidence>
<dbReference type="Pfam" id="PF13506">
    <property type="entry name" value="Glyco_transf_21"/>
    <property type="match status" value="1"/>
</dbReference>
<evidence type="ECO:0000256" key="1">
    <source>
        <dbReference type="ARBA" id="ARBA00004141"/>
    </source>
</evidence>
<evidence type="ECO:0000256" key="9">
    <source>
        <dbReference type="SAM" id="Phobius"/>
    </source>
</evidence>
<sequence length="385" mass="41115">MDIVTVLAIVFALVTAVGAAALAVSAWAVSRFRALPMPVPARRPPITILKPLCGAEAELADNLRSFIRQEYPAFQIVFGVQNPADPAIAVVERLIAENPGVDMTLVVDATRHGTNLKVGNLLNTLSRAKHDLLVIADSDIRVPPGYLDAVAADLEGPGAGLVTCLYTGRGAEGPWARLGVAFINHGFLPSVLLGRLTGRRDGCFGATMALSRATLDQLGGLERFRDHLADDYALGAAVRELGRPLTLSPCVVATTVTERNAKDLIAHEIRWMRTVRAIEPSGHAGSIVTFPVFWSVIALLVSLAAGLPWLGVASLLLALGVRFAAGRIIDRALEQPATPLWLLAARDLLSAGLLLASFCGTTVTWRDARYRVDSEGRLHFCGEES</sequence>
<keyword evidence="7 9" id="KW-1133">Transmembrane helix</keyword>
<evidence type="ECO:0000256" key="4">
    <source>
        <dbReference type="ARBA" id="ARBA00022676"/>
    </source>
</evidence>
<gene>
    <name evidence="10" type="ORF">J2851_001430</name>
</gene>
<comment type="caution">
    <text evidence="10">The sequence shown here is derived from an EMBL/GenBank/DDBJ whole genome shotgun (WGS) entry which is preliminary data.</text>
</comment>
<dbReference type="EC" id="2.4.1.80" evidence="10"/>
<name>A0ABS4SGJ3_9PROT</name>
<evidence type="ECO:0000313" key="10">
    <source>
        <dbReference type="EMBL" id="MBP2291681.1"/>
    </source>
</evidence>
<comment type="pathway">
    <text evidence="3">Sphingolipid metabolism.</text>
</comment>
<dbReference type="EMBL" id="JAGINP010000004">
    <property type="protein sequence ID" value="MBP2291681.1"/>
    <property type="molecule type" value="Genomic_DNA"/>
</dbReference>
<dbReference type="InterPro" id="IPR025993">
    <property type="entry name" value="Ceramide_glucosylTrfase"/>
</dbReference>
<keyword evidence="11" id="KW-1185">Reference proteome</keyword>
<evidence type="ECO:0000313" key="11">
    <source>
        <dbReference type="Proteomes" id="UP000781958"/>
    </source>
</evidence>
<protein>
    <submittedName>
        <fullName evidence="10">Ceramide glucosyltransferase</fullName>
        <ecNumber evidence="10">2.4.1.80</ecNumber>
    </submittedName>
</protein>
<keyword evidence="6 9" id="KW-0812">Transmembrane</keyword>
<dbReference type="SUPFAM" id="SSF53448">
    <property type="entry name" value="Nucleotide-diphospho-sugar transferases"/>
    <property type="match status" value="1"/>
</dbReference>
<dbReference type="CDD" id="cd02520">
    <property type="entry name" value="Glucosylceramide_synthase"/>
    <property type="match status" value="1"/>
</dbReference>
<proteinExistence type="predicted"/>
<dbReference type="InterPro" id="IPR029044">
    <property type="entry name" value="Nucleotide-diphossugar_trans"/>
</dbReference>
<dbReference type="NCBIfam" id="TIGR03472">
    <property type="entry name" value="HpnI"/>
    <property type="match status" value="1"/>
</dbReference>
<dbReference type="RefSeq" id="WP_209765239.1">
    <property type="nucleotide sequence ID" value="NZ_JAGINP010000004.1"/>
</dbReference>
<dbReference type="Gene3D" id="3.90.550.10">
    <property type="entry name" value="Spore Coat Polysaccharide Biosynthesis Protein SpsA, Chain A"/>
    <property type="match status" value="1"/>
</dbReference>